<dbReference type="PANTHER" id="PTHR36306">
    <property type="entry name" value="ALPHA-AMYLASE-RELATED-RELATED"/>
    <property type="match status" value="1"/>
</dbReference>
<dbReference type="Proteomes" id="UP000249739">
    <property type="component" value="Unassembled WGS sequence"/>
</dbReference>
<dbReference type="Pfam" id="PF03065">
    <property type="entry name" value="Glyco_hydro_57"/>
    <property type="match status" value="1"/>
</dbReference>
<dbReference type="InterPro" id="IPR011330">
    <property type="entry name" value="Glyco_hydro/deAcase_b/a-brl"/>
</dbReference>
<comment type="caution">
    <text evidence="5">The sequence shown here is derived from an EMBL/GenBank/DDBJ whole genome shotgun (WGS) entry which is preliminary data.</text>
</comment>
<gene>
    <name evidence="5" type="ORF">DI586_02945</name>
</gene>
<dbReference type="InterPro" id="IPR021923">
    <property type="entry name" value="DUF3536"/>
</dbReference>
<dbReference type="Gene3D" id="3.20.110.20">
    <property type="match status" value="1"/>
</dbReference>
<comment type="similarity">
    <text evidence="1">Belongs to the glycosyl hydrolase 57 family.</text>
</comment>
<feature type="domain" description="Glycoside hydrolase family 57 N-terminal" evidence="4">
    <location>
        <begin position="109"/>
        <end position="309"/>
    </location>
</feature>
<evidence type="ECO:0000256" key="1">
    <source>
        <dbReference type="ARBA" id="ARBA00006821"/>
    </source>
</evidence>
<evidence type="ECO:0000256" key="2">
    <source>
        <dbReference type="ARBA" id="ARBA00023277"/>
    </source>
</evidence>
<evidence type="ECO:0000313" key="5">
    <source>
        <dbReference type="EMBL" id="PZP56635.1"/>
    </source>
</evidence>
<organism evidence="5 6">
    <name type="scientific">Micavibrio aeruginosavorus</name>
    <dbReference type="NCBI Taxonomy" id="349221"/>
    <lineage>
        <taxon>Bacteria</taxon>
        <taxon>Pseudomonadati</taxon>
        <taxon>Bdellovibrionota</taxon>
        <taxon>Bdellovibrionia</taxon>
        <taxon>Bdellovibrionales</taxon>
        <taxon>Pseudobdellovibrionaceae</taxon>
        <taxon>Micavibrio</taxon>
    </lineage>
</organism>
<dbReference type="SUPFAM" id="SSF88713">
    <property type="entry name" value="Glycoside hydrolase/deacetylase"/>
    <property type="match status" value="1"/>
</dbReference>
<keyword evidence="3" id="KW-0175">Coiled coil</keyword>
<dbReference type="CDD" id="cd10797">
    <property type="entry name" value="GH57N_APU_like_1"/>
    <property type="match status" value="1"/>
</dbReference>
<dbReference type="EMBL" id="QFOT01000019">
    <property type="protein sequence ID" value="PZP56635.1"/>
    <property type="molecule type" value="Genomic_DNA"/>
</dbReference>
<protein>
    <submittedName>
        <fullName evidence="5">Glycoside hydrolase</fullName>
    </submittedName>
</protein>
<reference evidence="5 6" key="1">
    <citation type="submission" date="2017-08" db="EMBL/GenBank/DDBJ databases">
        <title>Infants hospitalized years apart are colonized by the same room-sourced microbial strains.</title>
        <authorList>
            <person name="Brooks B."/>
            <person name="Olm M.R."/>
            <person name="Firek B.A."/>
            <person name="Baker R."/>
            <person name="Thomas B.C."/>
            <person name="Morowitz M.J."/>
            <person name="Banfield J.F."/>
        </authorList>
    </citation>
    <scope>NUCLEOTIDE SEQUENCE [LARGE SCALE GENOMIC DNA]</scope>
    <source>
        <strain evidence="5">S2_006_000_R2_64</strain>
    </source>
</reference>
<sequence>MKKNYLCIHSHFYQPPRENPWLEAIDYQESASPYHDWNERINAECYNPNGQSRILDDQGRVIRLTNNYTRMSFNFGPTLLSWMEENDPIGYNAILEGDRLSRERFEGHGSAIAQAYNHIILPLANRRDKETQVIWGLLDFEKRFGRKAEAMWLPETAVDLETLEILANHGMKFVILAPRQADAVRNIGQDNWHSVIGDKIDTRHPYQIRLPNGKTISAFFYDGTLSQAVAFEGLLNNGEIFARRLMDSFDERTEPQILHIATDGESYGHHHRHGDMALAYAFDYIEKSGQVELVNYSLYLEKFPPKCEVRIHENSSWSCIHGIERWRSDCGCNGGMGYHWNQKWRKPLREAMDFLHDQLEIPYEDFMSVYTDDPWGMRDNYIHIILDRSENYRSEFFNKWLKPGINSADVGQNILKALELQRNLLLIFTSCAWFFDEISGTEAVQDLQYAARAIELAKEIFDIDLGDQFTAILKEAPSNLPEFYNGKYVYENLAVPAHVDFLKLSAHLAATTLFKDKIKDGHLYCFDFHWNNIERFYSGKAQVVCAHVTLKSRITLEQQEVEFAIIHLGDHNINVGALPYSGKEAYSIMVKDFSEAFKHGYIANALRILDKYFEGNLYSLNDLFRDQRKEIIDIVFSQTLSGVEDQLKNIYQQYYSVMRYLSNIHVALPPVFSHIARFVQSRDIECELANEEINISELNRHIHEAKQYGVELDALRIETDYLQALQRLFNKFKQTENEDSLKQFSELLETVTQLPFSIDLGDIQSAFAIWAFDQKRNLQAAFPNTYSLIEKSALNLSVRIQSETQHE</sequence>
<dbReference type="InterPro" id="IPR052046">
    <property type="entry name" value="GH57_Enzymes"/>
</dbReference>
<dbReference type="Pfam" id="PF12055">
    <property type="entry name" value="DUF3536"/>
    <property type="match status" value="1"/>
</dbReference>
<evidence type="ECO:0000256" key="3">
    <source>
        <dbReference type="SAM" id="Coils"/>
    </source>
</evidence>
<evidence type="ECO:0000313" key="6">
    <source>
        <dbReference type="Proteomes" id="UP000249739"/>
    </source>
</evidence>
<name>A0A2W5FKT6_9BACT</name>
<feature type="coiled-coil region" evidence="3">
    <location>
        <begin position="681"/>
        <end position="708"/>
    </location>
</feature>
<dbReference type="GO" id="GO:0005975">
    <property type="term" value="P:carbohydrate metabolic process"/>
    <property type="evidence" value="ECO:0007669"/>
    <property type="project" value="InterPro"/>
</dbReference>
<proteinExistence type="inferred from homology"/>
<dbReference type="InterPro" id="IPR004300">
    <property type="entry name" value="Glyco_hydro_57_N"/>
</dbReference>
<evidence type="ECO:0000259" key="4">
    <source>
        <dbReference type="Pfam" id="PF03065"/>
    </source>
</evidence>
<dbReference type="GO" id="GO:0016787">
    <property type="term" value="F:hydrolase activity"/>
    <property type="evidence" value="ECO:0007669"/>
    <property type="project" value="UniProtKB-KW"/>
</dbReference>
<accession>A0A2W5FKT6</accession>
<dbReference type="PANTHER" id="PTHR36306:SF3">
    <property type="entry name" value="GLYCOSIDE HYDROLASE FAMILY 57"/>
    <property type="match status" value="1"/>
</dbReference>
<keyword evidence="2" id="KW-0119">Carbohydrate metabolism</keyword>
<dbReference type="AlphaFoldDB" id="A0A2W5FKT6"/>
<keyword evidence="5" id="KW-0378">Hydrolase</keyword>